<evidence type="ECO:0000313" key="2">
    <source>
        <dbReference type="EMBL" id="GJC80997.1"/>
    </source>
</evidence>
<dbReference type="Proteomes" id="UP001055172">
    <property type="component" value="Unassembled WGS sequence"/>
</dbReference>
<proteinExistence type="predicted"/>
<comment type="caution">
    <text evidence="2">The sequence shown here is derived from an EMBL/GenBank/DDBJ whole genome shotgun (WGS) entry which is preliminary data.</text>
</comment>
<dbReference type="AlphaFoldDB" id="A0AA37LQX0"/>
<gene>
    <name evidence="2" type="ORF">ColLi_03835</name>
</gene>
<feature type="compositionally biased region" description="Basic and acidic residues" evidence="1">
    <location>
        <begin position="21"/>
        <end position="43"/>
    </location>
</feature>
<accession>A0AA37LQX0</accession>
<keyword evidence="3" id="KW-1185">Reference proteome</keyword>
<feature type="region of interest" description="Disordered" evidence="1">
    <location>
        <begin position="16"/>
        <end position="48"/>
    </location>
</feature>
<name>A0AA37LQX0_9PEZI</name>
<dbReference type="EMBL" id="BPPX01000006">
    <property type="protein sequence ID" value="GJC80997.1"/>
    <property type="molecule type" value="Genomic_DNA"/>
</dbReference>
<organism evidence="2 3">
    <name type="scientific">Colletotrichum liriopes</name>
    <dbReference type="NCBI Taxonomy" id="708192"/>
    <lineage>
        <taxon>Eukaryota</taxon>
        <taxon>Fungi</taxon>
        <taxon>Dikarya</taxon>
        <taxon>Ascomycota</taxon>
        <taxon>Pezizomycotina</taxon>
        <taxon>Sordariomycetes</taxon>
        <taxon>Hypocreomycetidae</taxon>
        <taxon>Glomerellales</taxon>
        <taxon>Glomerellaceae</taxon>
        <taxon>Colletotrichum</taxon>
        <taxon>Colletotrichum spaethianum species complex</taxon>
    </lineage>
</organism>
<protein>
    <submittedName>
        <fullName evidence="2">Uncharacterized protein</fullName>
    </submittedName>
</protein>
<evidence type="ECO:0000256" key="1">
    <source>
        <dbReference type="SAM" id="MobiDB-lite"/>
    </source>
</evidence>
<sequence>MAIAVTNGVNSFTSCSVAGLERAESRPPSRRERRMELGTHVRESSGPGTLSKLQAATVAWLASLDGCEHMLDSAIAGEHKVPTFLDR</sequence>
<evidence type="ECO:0000313" key="3">
    <source>
        <dbReference type="Proteomes" id="UP001055172"/>
    </source>
</evidence>
<reference evidence="2 3" key="1">
    <citation type="submission" date="2021-07" db="EMBL/GenBank/DDBJ databases">
        <title>Genome data of Colletotrichum spaethianum.</title>
        <authorList>
            <person name="Utami Y.D."/>
            <person name="Hiruma K."/>
        </authorList>
    </citation>
    <scope>NUCLEOTIDE SEQUENCE [LARGE SCALE GENOMIC DNA]</scope>
    <source>
        <strain evidence="2 3">MAFF 242679</strain>
    </source>
</reference>